<keyword evidence="3" id="KW-0132">Cell division</keyword>
<evidence type="ECO:0000259" key="10">
    <source>
        <dbReference type="PROSITE" id="PS51779"/>
    </source>
</evidence>
<dbReference type="Pfam" id="PF08478">
    <property type="entry name" value="POTRA_1"/>
    <property type="match status" value="1"/>
</dbReference>
<dbReference type="EMBL" id="JAIEZQ010000001">
    <property type="protein sequence ID" value="MBY9073696.1"/>
    <property type="molecule type" value="Genomic_DNA"/>
</dbReference>
<dbReference type="PANTHER" id="PTHR37820">
    <property type="entry name" value="CELL DIVISION PROTEIN DIVIB"/>
    <property type="match status" value="1"/>
</dbReference>
<reference evidence="11 12" key="1">
    <citation type="submission" date="2021-08" db="EMBL/GenBank/DDBJ databases">
        <title>Nocardioides bacterium WL0053 sp. nov., isolated from the sediment.</title>
        <authorList>
            <person name="Wang L."/>
            <person name="Zhang D."/>
            <person name="Zhang A."/>
        </authorList>
    </citation>
    <scope>NUCLEOTIDE SEQUENCE [LARGE SCALE GENOMIC DNA]</scope>
    <source>
        <strain evidence="11 12">WL0053</strain>
    </source>
</reference>
<dbReference type="RefSeq" id="WP_221023468.1">
    <property type="nucleotide sequence ID" value="NZ_JAIEZQ010000001.1"/>
</dbReference>
<evidence type="ECO:0000256" key="1">
    <source>
        <dbReference type="ARBA" id="ARBA00004370"/>
    </source>
</evidence>
<dbReference type="InterPro" id="IPR005548">
    <property type="entry name" value="Cell_div_FtsQ/DivIB_C"/>
</dbReference>
<dbReference type="PROSITE" id="PS51779">
    <property type="entry name" value="POTRA"/>
    <property type="match status" value="1"/>
</dbReference>
<comment type="subcellular location">
    <subcellularLocation>
        <location evidence="1">Membrane</location>
    </subcellularLocation>
</comment>
<keyword evidence="7" id="KW-0131">Cell cycle</keyword>
<evidence type="ECO:0000313" key="12">
    <source>
        <dbReference type="Proteomes" id="UP000754710"/>
    </source>
</evidence>
<dbReference type="PANTHER" id="PTHR37820:SF1">
    <property type="entry name" value="CELL DIVISION PROTEIN FTSQ"/>
    <property type="match status" value="1"/>
</dbReference>
<evidence type="ECO:0000256" key="2">
    <source>
        <dbReference type="ARBA" id="ARBA00022475"/>
    </source>
</evidence>
<proteinExistence type="predicted"/>
<evidence type="ECO:0000256" key="3">
    <source>
        <dbReference type="ARBA" id="ARBA00022618"/>
    </source>
</evidence>
<dbReference type="Pfam" id="PF03799">
    <property type="entry name" value="FtsQ_DivIB_C"/>
    <property type="match status" value="1"/>
</dbReference>
<evidence type="ECO:0000256" key="9">
    <source>
        <dbReference type="SAM" id="Phobius"/>
    </source>
</evidence>
<evidence type="ECO:0000256" key="6">
    <source>
        <dbReference type="ARBA" id="ARBA00023136"/>
    </source>
</evidence>
<keyword evidence="12" id="KW-1185">Reference proteome</keyword>
<keyword evidence="2" id="KW-1003">Cell membrane</keyword>
<evidence type="ECO:0000256" key="7">
    <source>
        <dbReference type="ARBA" id="ARBA00023306"/>
    </source>
</evidence>
<evidence type="ECO:0000256" key="5">
    <source>
        <dbReference type="ARBA" id="ARBA00022989"/>
    </source>
</evidence>
<keyword evidence="4 9" id="KW-0812">Transmembrane</keyword>
<dbReference type="Proteomes" id="UP000754710">
    <property type="component" value="Unassembled WGS sequence"/>
</dbReference>
<keyword evidence="6 9" id="KW-0472">Membrane</keyword>
<keyword evidence="5 9" id="KW-1133">Transmembrane helix</keyword>
<comment type="caution">
    <text evidence="11">The sequence shown here is derived from an EMBL/GenBank/DDBJ whole genome shotgun (WGS) entry which is preliminary data.</text>
</comment>
<gene>
    <name evidence="11" type="ORF">K1X13_02565</name>
</gene>
<dbReference type="InterPro" id="IPR034746">
    <property type="entry name" value="POTRA"/>
</dbReference>
<evidence type="ECO:0000256" key="4">
    <source>
        <dbReference type="ARBA" id="ARBA00022692"/>
    </source>
</evidence>
<feature type="domain" description="POTRA" evidence="10">
    <location>
        <begin position="67"/>
        <end position="135"/>
    </location>
</feature>
<evidence type="ECO:0000256" key="8">
    <source>
        <dbReference type="SAM" id="MobiDB-lite"/>
    </source>
</evidence>
<organism evidence="11 12">
    <name type="scientific">Nocardioides jiangsuensis</name>
    <dbReference type="NCBI Taxonomy" id="2866161"/>
    <lineage>
        <taxon>Bacteria</taxon>
        <taxon>Bacillati</taxon>
        <taxon>Actinomycetota</taxon>
        <taxon>Actinomycetes</taxon>
        <taxon>Propionibacteriales</taxon>
        <taxon>Nocardioidaceae</taxon>
        <taxon>Nocardioides</taxon>
    </lineage>
</organism>
<name>A0ABS7RF94_9ACTN</name>
<feature type="compositionally biased region" description="Basic and acidic residues" evidence="8">
    <location>
        <begin position="1"/>
        <end position="12"/>
    </location>
</feature>
<feature type="transmembrane region" description="Helical" evidence="9">
    <location>
        <begin position="39"/>
        <end position="62"/>
    </location>
</feature>
<dbReference type="Gene3D" id="3.10.20.310">
    <property type="entry name" value="membrane protein fhac"/>
    <property type="match status" value="1"/>
</dbReference>
<dbReference type="InterPro" id="IPR013685">
    <property type="entry name" value="POTRA_FtsQ_type"/>
</dbReference>
<feature type="region of interest" description="Disordered" evidence="8">
    <location>
        <begin position="1"/>
        <end position="21"/>
    </location>
</feature>
<accession>A0ABS7RF94</accession>
<protein>
    <submittedName>
        <fullName evidence="11">FtsQ-type POTRA domain-containing protein</fullName>
    </submittedName>
</protein>
<sequence length="258" mass="27977">MLRARPDSRAEQGGEDQDEQTVRVARRRFARRQWARRWLAWRPILVALLLLGLAGAAGWLVLFSSTLAVASVRVTGTDVLDTAEVRRTAAVPLGEPLATVDLDAIAARVEGLAPTQSVDVSRAWPDTVRIAVQERVAVAVVEREGIVRGLDDEGVLFRSYPSKPAGLPVVRMAAATRSEALAEAALVIDALPDDLSGKVDYLEVRTVDTISLVLRNGRTILWGSAEDSANKAEVLDVLLDRKAQVYDVSVPGQPTITR</sequence>
<evidence type="ECO:0000313" key="11">
    <source>
        <dbReference type="EMBL" id="MBY9073696.1"/>
    </source>
</evidence>
<dbReference type="InterPro" id="IPR050487">
    <property type="entry name" value="FtsQ_DivIB"/>
</dbReference>